<proteinExistence type="predicted"/>
<dbReference type="STRING" id="445932.Emin_0445"/>
<dbReference type="InterPro" id="IPR006260">
    <property type="entry name" value="TonB/TolA_C"/>
</dbReference>
<dbReference type="HOGENOM" id="CLU_1136663_0_0_0"/>
<feature type="region of interest" description="Disordered" evidence="5">
    <location>
        <begin position="48"/>
        <end position="106"/>
    </location>
</feature>
<dbReference type="SUPFAM" id="SSF74653">
    <property type="entry name" value="TolA/TonB C-terminal domain"/>
    <property type="match status" value="1"/>
</dbReference>
<feature type="compositionally biased region" description="Low complexity" evidence="5">
    <location>
        <begin position="127"/>
        <end position="136"/>
    </location>
</feature>
<evidence type="ECO:0000256" key="4">
    <source>
        <dbReference type="ARBA" id="ARBA00023136"/>
    </source>
</evidence>
<evidence type="ECO:0000313" key="8">
    <source>
        <dbReference type="EMBL" id="ACC98002.1"/>
    </source>
</evidence>
<feature type="compositionally biased region" description="Basic and acidic residues" evidence="5">
    <location>
        <begin position="67"/>
        <end position="88"/>
    </location>
</feature>
<evidence type="ECO:0000256" key="2">
    <source>
        <dbReference type="ARBA" id="ARBA00022692"/>
    </source>
</evidence>
<sequence length="244" mass="26549">MFNRYFFISGVLHALMAGFLFFVIMPASVKKPLATYTIDFLGASFQAPADGSDSKKSDEPTPTPAAPKEEAKKEEIKKPETPVADKKAYAAKSQITTKPQPAPKKKIVLGTPSILADNEKEKKAEAAKTSAKAGSSQGEGDGVGGIKTDFPNFPFPWYITQVRNALWTEWEKRKPKQANVAALVTFAIQRDGSIKNLKVSKASGNELYDYAAKTSVDAAAPFPPLPAEFEKSELTVTVEFKDEN</sequence>
<comment type="subcellular location">
    <subcellularLocation>
        <location evidence="1">Membrane</location>
        <topology evidence="1">Single-pass membrane protein</topology>
    </subcellularLocation>
</comment>
<dbReference type="GO" id="GO:0016020">
    <property type="term" value="C:membrane"/>
    <property type="evidence" value="ECO:0007669"/>
    <property type="project" value="UniProtKB-SubCell"/>
</dbReference>
<keyword evidence="4 6" id="KW-0472">Membrane</keyword>
<dbReference type="InterPro" id="IPR037682">
    <property type="entry name" value="TonB_C"/>
</dbReference>
<dbReference type="RefSeq" id="WP_012414617.1">
    <property type="nucleotide sequence ID" value="NC_010644.1"/>
</dbReference>
<gene>
    <name evidence="8" type="ordered locus">Emin_0445</name>
</gene>
<dbReference type="GO" id="GO:0055085">
    <property type="term" value="P:transmembrane transport"/>
    <property type="evidence" value="ECO:0007669"/>
    <property type="project" value="InterPro"/>
</dbReference>
<dbReference type="KEGG" id="emi:Emin_0445"/>
<feature type="region of interest" description="Disordered" evidence="5">
    <location>
        <begin position="119"/>
        <end position="142"/>
    </location>
</feature>
<feature type="transmembrane region" description="Helical" evidence="6">
    <location>
        <begin position="6"/>
        <end position="25"/>
    </location>
</feature>
<dbReference type="OrthoDB" id="505469at2"/>
<keyword evidence="3 6" id="KW-1133">Transmembrane helix</keyword>
<dbReference type="Pfam" id="PF13103">
    <property type="entry name" value="TonB_2"/>
    <property type="match status" value="1"/>
</dbReference>
<evidence type="ECO:0000313" key="9">
    <source>
        <dbReference type="Proteomes" id="UP000001029"/>
    </source>
</evidence>
<dbReference type="PROSITE" id="PS52015">
    <property type="entry name" value="TONB_CTD"/>
    <property type="match status" value="1"/>
</dbReference>
<organism evidence="8 9">
    <name type="scientific">Elusimicrobium minutum (strain Pei191)</name>
    <dbReference type="NCBI Taxonomy" id="445932"/>
    <lineage>
        <taxon>Bacteria</taxon>
        <taxon>Pseudomonadati</taxon>
        <taxon>Elusimicrobiota</taxon>
        <taxon>Elusimicrobia</taxon>
        <taxon>Elusimicrobiales</taxon>
        <taxon>Elusimicrobiaceae</taxon>
        <taxon>Elusimicrobium</taxon>
    </lineage>
</organism>
<name>B2KBI0_ELUMP</name>
<dbReference type="EMBL" id="CP001055">
    <property type="protein sequence ID" value="ACC98002.1"/>
    <property type="molecule type" value="Genomic_DNA"/>
</dbReference>
<evidence type="ECO:0000256" key="6">
    <source>
        <dbReference type="SAM" id="Phobius"/>
    </source>
</evidence>
<evidence type="ECO:0000256" key="5">
    <source>
        <dbReference type="SAM" id="MobiDB-lite"/>
    </source>
</evidence>
<keyword evidence="9" id="KW-1185">Reference proteome</keyword>
<evidence type="ECO:0000259" key="7">
    <source>
        <dbReference type="PROSITE" id="PS52015"/>
    </source>
</evidence>
<dbReference type="Gene3D" id="3.30.1150.10">
    <property type="match status" value="1"/>
</dbReference>
<dbReference type="NCBIfam" id="TIGR01352">
    <property type="entry name" value="tonB_Cterm"/>
    <property type="match status" value="1"/>
</dbReference>
<accession>B2KBI0</accession>
<reference evidence="8 9" key="1">
    <citation type="journal article" date="2009" name="Appl. Environ. Microbiol.">
        <title>Genomic analysis of 'Elusimicrobium minutum,' the first cultivated representative of the phylum 'Elusimicrobia' (formerly termite group 1).</title>
        <authorList>
            <person name="Herlemann D.P.R."/>
            <person name="Geissinger O."/>
            <person name="Ikeda-Ohtsubo W."/>
            <person name="Kunin V."/>
            <person name="Sun H."/>
            <person name="Lapidus A."/>
            <person name="Hugenholtz P."/>
            <person name="Brune A."/>
        </authorList>
    </citation>
    <scope>NUCLEOTIDE SEQUENCE [LARGE SCALE GENOMIC DNA]</scope>
    <source>
        <strain evidence="8 9">Pei191</strain>
    </source>
</reference>
<dbReference type="AlphaFoldDB" id="B2KBI0"/>
<evidence type="ECO:0000256" key="1">
    <source>
        <dbReference type="ARBA" id="ARBA00004167"/>
    </source>
</evidence>
<dbReference type="Proteomes" id="UP000001029">
    <property type="component" value="Chromosome"/>
</dbReference>
<feature type="domain" description="TonB C-terminal" evidence="7">
    <location>
        <begin position="154"/>
        <end position="244"/>
    </location>
</feature>
<protein>
    <submittedName>
        <fullName evidence="8">Putative periplasmic protein TonB</fullName>
    </submittedName>
</protein>
<keyword evidence="2 6" id="KW-0812">Transmembrane</keyword>
<evidence type="ECO:0000256" key="3">
    <source>
        <dbReference type="ARBA" id="ARBA00022989"/>
    </source>
</evidence>